<dbReference type="OrthoDB" id="9976048at2759"/>
<evidence type="ECO:0000256" key="9">
    <source>
        <dbReference type="ARBA" id="ARBA00029803"/>
    </source>
</evidence>
<dbReference type="GO" id="GO:0005654">
    <property type="term" value="C:nucleoplasm"/>
    <property type="evidence" value="ECO:0007669"/>
    <property type="project" value="TreeGrafter"/>
</dbReference>
<keyword evidence="6" id="KW-0809">Transit peptide</keyword>
<keyword evidence="4" id="KW-0949">S-adenosyl-L-methionine</keyword>
<dbReference type="PANTHER" id="PTHR13563">
    <property type="entry name" value="TRNA (GUANINE-9-) METHYLTRANSFERASE"/>
    <property type="match status" value="1"/>
</dbReference>
<evidence type="ECO:0000256" key="5">
    <source>
        <dbReference type="ARBA" id="ARBA00022694"/>
    </source>
</evidence>
<evidence type="ECO:0000256" key="2">
    <source>
        <dbReference type="ARBA" id="ARBA00022603"/>
    </source>
</evidence>
<keyword evidence="5" id="KW-0819">tRNA processing</keyword>
<evidence type="ECO:0000256" key="3">
    <source>
        <dbReference type="ARBA" id="ARBA00022679"/>
    </source>
</evidence>
<dbReference type="CDD" id="cd18102">
    <property type="entry name" value="Trm10_MRRP1"/>
    <property type="match status" value="1"/>
</dbReference>
<dbReference type="AlphaFoldDB" id="A0A310SRX7"/>
<evidence type="ECO:0000256" key="7">
    <source>
        <dbReference type="ARBA" id="ARBA00023054"/>
    </source>
</evidence>
<name>A0A310SRX7_9HYME</name>
<gene>
    <name evidence="11" type="ORF">WN48_07962</name>
</gene>
<evidence type="ECO:0000313" key="12">
    <source>
        <dbReference type="Proteomes" id="UP000250275"/>
    </source>
</evidence>
<dbReference type="Gene3D" id="3.40.1280.30">
    <property type="match status" value="1"/>
</dbReference>
<dbReference type="GO" id="GO:0070131">
    <property type="term" value="P:positive regulation of mitochondrial translation"/>
    <property type="evidence" value="ECO:0007669"/>
    <property type="project" value="TreeGrafter"/>
</dbReference>
<dbReference type="GO" id="GO:0097745">
    <property type="term" value="P:mitochondrial tRNA 5'-end processing"/>
    <property type="evidence" value="ECO:0007669"/>
    <property type="project" value="TreeGrafter"/>
</dbReference>
<evidence type="ECO:0000259" key="10">
    <source>
        <dbReference type="PROSITE" id="PS51675"/>
    </source>
</evidence>
<evidence type="ECO:0000256" key="4">
    <source>
        <dbReference type="ARBA" id="ARBA00022691"/>
    </source>
</evidence>
<evidence type="ECO:0000313" key="11">
    <source>
        <dbReference type="EMBL" id="OAD59842.1"/>
    </source>
</evidence>
<keyword evidence="8" id="KW-0496">Mitochondrion</keyword>
<proteinExistence type="predicted"/>
<dbReference type="GO" id="GO:0032259">
    <property type="term" value="P:methylation"/>
    <property type="evidence" value="ECO:0007669"/>
    <property type="project" value="UniProtKB-KW"/>
</dbReference>
<evidence type="ECO:0000256" key="8">
    <source>
        <dbReference type="ARBA" id="ARBA00023128"/>
    </source>
</evidence>
<comment type="subcellular location">
    <subcellularLocation>
        <location evidence="1">Mitochondrion</location>
    </subcellularLocation>
</comment>
<dbReference type="GO" id="GO:0000049">
    <property type="term" value="F:tRNA binding"/>
    <property type="evidence" value="ECO:0007669"/>
    <property type="project" value="TreeGrafter"/>
</dbReference>
<organism evidence="11 12">
    <name type="scientific">Eufriesea mexicana</name>
    <dbReference type="NCBI Taxonomy" id="516756"/>
    <lineage>
        <taxon>Eukaryota</taxon>
        <taxon>Metazoa</taxon>
        <taxon>Ecdysozoa</taxon>
        <taxon>Arthropoda</taxon>
        <taxon>Hexapoda</taxon>
        <taxon>Insecta</taxon>
        <taxon>Pterygota</taxon>
        <taxon>Neoptera</taxon>
        <taxon>Endopterygota</taxon>
        <taxon>Hymenoptera</taxon>
        <taxon>Apocrita</taxon>
        <taxon>Aculeata</taxon>
        <taxon>Apoidea</taxon>
        <taxon>Anthophila</taxon>
        <taxon>Apidae</taxon>
        <taxon>Eufriesea</taxon>
    </lineage>
</organism>
<keyword evidence="12" id="KW-1185">Reference proteome</keyword>
<evidence type="ECO:0000256" key="6">
    <source>
        <dbReference type="ARBA" id="ARBA00022946"/>
    </source>
</evidence>
<feature type="domain" description="SAM-dependent MTase TRM10-type" evidence="10">
    <location>
        <begin position="174"/>
        <end position="365"/>
    </location>
</feature>
<reference evidence="11 12" key="1">
    <citation type="submission" date="2015-07" db="EMBL/GenBank/DDBJ databases">
        <title>The genome of Eufriesea mexicana.</title>
        <authorList>
            <person name="Pan H."/>
            <person name="Kapheim K."/>
        </authorList>
    </citation>
    <scope>NUCLEOTIDE SEQUENCE [LARGE SCALE GENOMIC DNA]</scope>
    <source>
        <strain evidence="11">0111107269</strain>
        <tissue evidence="11">Whole body</tissue>
    </source>
</reference>
<keyword evidence="7" id="KW-0175">Coiled coil</keyword>
<dbReference type="EMBL" id="KQ760551">
    <property type="protein sequence ID" value="OAD59842.1"/>
    <property type="molecule type" value="Genomic_DNA"/>
</dbReference>
<dbReference type="InterPro" id="IPR007356">
    <property type="entry name" value="tRNA_m1G_MeTrfase_euk"/>
</dbReference>
<evidence type="ECO:0000256" key="1">
    <source>
        <dbReference type="ARBA" id="ARBA00004173"/>
    </source>
</evidence>
<sequence length="386" mass="46145">MFYQYSLKFINTFTKFYFNGFTQPLYKFKTLQFKFQKEIYTLATQCYCEHNPSVIVAKKYDAIYEEKLNTILQDPYYKALYDKYKLEIMYIKYSSQNVPQNIRPYNWLRLLQTKSKGERRAYLTFLWKLEMHEENKKLKKLKRQNLVENNDSCYGLGKYSLFYRIRKPTMSHFYNSKLISAILFNPILVMDVGYDEYMTPHEQENCAKQLLLTFSLNRQHIFPFNLYFCNVTKQSFTMQKIHRTLPNLFEPDFPINVTSKSYLDLFDKKKLVYLSPNAQETMQHFDNNLIYIIGAMHAVKPYSFQKANKEGIRMMKLPLNEKLEWGTGSSKNLPINQVASILLDINHSNNWDVAFKNIPQRKLKKSREHASMRQVALKNKEFHILK</sequence>
<dbReference type="GO" id="GO:0008168">
    <property type="term" value="F:methyltransferase activity"/>
    <property type="evidence" value="ECO:0007669"/>
    <property type="project" value="UniProtKB-KW"/>
</dbReference>
<accession>A0A310SRX7</accession>
<dbReference type="InterPro" id="IPR025812">
    <property type="entry name" value="Trm10_C_MTase_dom"/>
</dbReference>
<keyword evidence="2" id="KW-0489">Methyltransferase</keyword>
<dbReference type="GO" id="GO:0005739">
    <property type="term" value="C:mitochondrion"/>
    <property type="evidence" value="ECO:0007669"/>
    <property type="project" value="UniProtKB-SubCell"/>
</dbReference>
<dbReference type="PROSITE" id="PS51675">
    <property type="entry name" value="SAM_MT_TRM10"/>
    <property type="match status" value="1"/>
</dbReference>
<dbReference type="PANTHER" id="PTHR13563:SF5">
    <property type="entry name" value="TRNA METHYLTRANSFERASE 10 HOMOLOG C"/>
    <property type="match status" value="1"/>
</dbReference>
<dbReference type="InterPro" id="IPR028564">
    <property type="entry name" value="MT_TRM10-typ"/>
</dbReference>
<keyword evidence="3" id="KW-0808">Transferase</keyword>
<dbReference type="InterPro" id="IPR038459">
    <property type="entry name" value="MT_TRM10-typ_sf"/>
</dbReference>
<protein>
    <recommendedName>
        <fullName evidence="9">RNA (guanine-9-)-methyltransferase domain-containing protein 1</fullName>
    </recommendedName>
</protein>
<dbReference type="Proteomes" id="UP000250275">
    <property type="component" value="Unassembled WGS sequence"/>
</dbReference>